<keyword evidence="5" id="KW-0378">Hydrolase</keyword>
<feature type="domain" description="Phospholipase A2-like central" evidence="6">
    <location>
        <begin position="16"/>
        <end position="150"/>
    </location>
</feature>
<dbReference type="Gene3D" id="1.20.90.10">
    <property type="entry name" value="Phospholipase A2 domain"/>
    <property type="match status" value="1"/>
</dbReference>
<evidence type="ECO:0000256" key="4">
    <source>
        <dbReference type="RuleBase" id="RU003654"/>
    </source>
</evidence>
<reference evidence="8" key="1">
    <citation type="submission" date="2025-08" db="UniProtKB">
        <authorList>
            <consortium name="RefSeq"/>
        </authorList>
    </citation>
    <scope>IDENTIFICATION</scope>
    <source>
        <tissue evidence="8">Testes</tissue>
    </source>
</reference>
<dbReference type="Proteomes" id="UP000694865">
    <property type="component" value="Unplaced"/>
</dbReference>
<accession>A0ABM0MI22</accession>
<dbReference type="PRINTS" id="PR00389">
    <property type="entry name" value="PHPHLIPASEA2"/>
</dbReference>
<comment type="cofactor">
    <cofactor evidence="5">
        <name>Ca(2+)</name>
        <dbReference type="ChEBI" id="CHEBI:29108"/>
    </cofactor>
</comment>
<dbReference type="InterPro" id="IPR033113">
    <property type="entry name" value="PLA2_histidine"/>
</dbReference>
<dbReference type="InterPro" id="IPR001211">
    <property type="entry name" value="PLA2"/>
</dbReference>
<comment type="similarity">
    <text evidence="4">Belongs to the phospholipase A2 family.</text>
</comment>
<dbReference type="GeneID" id="102809769"/>
<name>A0ABM0MI22_SACKO</name>
<keyword evidence="7" id="KW-1185">Reference proteome</keyword>
<dbReference type="InterPro" id="IPR036444">
    <property type="entry name" value="PLipase_A2_dom_sf"/>
</dbReference>
<dbReference type="InterPro" id="IPR016090">
    <property type="entry name" value="PLA2-like_dom"/>
</dbReference>
<evidence type="ECO:0000259" key="6">
    <source>
        <dbReference type="SMART" id="SM00085"/>
    </source>
</evidence>
<evidence type="ECO:0000313" key="7">
    <source>
        <dbReference type="Proteomes" id="UP000694865"/>
    </source>
</evidence>
<evidence type="ECO:0000256" key="3">
    <source>
        <dbReference type="ARBA" id="ARBA00023157"/>
    </source>
</evidence>
<comment type="subcellular location">
    <subcellularLocation>
        <location evidence="1 5">Secreted</location>
    </subcellularLocation>
</comment>
<dbReference type="EC" id="3.1.1.4" evidence="5"/>
<dbReference type="SMART" id="SM00085">
    <property type="entry name" value="PA2c"/>
    <property type="match status" value="1"/>
</dbReference>
<evidence type="ECO:0000256" key="5">
    <source>
        <dbReference type="RuleBase" id="RU361236"/>
    </source>
</evidence>
<organism evidence="7 8">
    <name type="scientific">Saccoglossus kowalevskii</name>
    <name type="common">Acorn worm</name>
    <dbReference type="NCBI Taxonomy" id="10224"/>
    <lineage>
        <taxon>Eukaryota</taxon>
        <taxon>Metazoa</taxon>
        <taxon>Hemichordata</taxon>
        <taxon>Enteropneusta</taxon>
        <taxon>Harrimaniidae</taxon>
        <taxon>Saccoglossus</taxon>
    </lineage>
</organism>
<keyword evidence="5" id="KW-0443">Lipid metabolism</keyword>
<evidence type="ECO:0000313" key="8">
    <source>
        <dbReference type="RefSeq" id="XP_006819663.1"/>
    </source>
</evidence>
<keyword evidence="2 5" id="KW-0964">Secreted</keyword>
<gene>
    <name evidence="8" type="primary">LOC102809769</name>
</gene>
<dbReference type="PANTHER" id="PTHR11716:SF51">
    <property type="entry name" value="PHOSPHOLIPASE A2"/>
    <property type="match status" value="1"/>
</dbReference>
<dbReference type="RefSeq" id="XP_006819663.1">
    <property type="nucleotide sequence ID" value="XM_006819600.1"/>
</dbReference>
<dbReference type="Pfam" id="PF00068">
    <property type="entry name" value="Phospholip_A2_1"/>
    <property type="match status" value="1"/>
</dbReference>
<comment type="catalytic activity">
    <reaction evidence="5">
        <text>a 1,2-diacyl-sn-glycero-3-phosphocholine + H2O = a 1-acyl-sn-glycero-3-phosphocholine + a fatty acid + H(+)</text>
        <dbReference type="Rhea" id="RHEA:15801"/>
        <dbReference type="ChEBI" id="CHEBI:15377"/>
        <dbReference type="ChEBI" id="CHEBI:15378"/>
        <dbReference type="ChEBI" id="CHEBI:28868"/>
        <dbReference type="ChEBI" id="CHEBI:57643"/>
        <dbReference type="ChEBI" id="CHEBI:58168"/>
        <dbReference type="EC" id="3.1.1.4"/>
    </reaction>
</comment>
<dbReference type="SUPFAM" id="SSF48619">
    <property type="entry name" value="Phospholipase A2, PLA2"/>
    <property type="match status" value="1"/>
</dbReference>
<proteinExistence type="inferred from homology"/>
<evidence type="ECO:0000256" key="1">
    <source>
        <dbReference type="ARBA" id="ARBA00004613"/>
    </source>
</evidence>
<keyword evidence="5" id="KW-0106">Calcium</keyword>
<protein>
    <recommendedName>
        <fullName evidence="5">Phospholipase A2</fullName>
        <ecNumber evidence="5">3.1.1.4</ecNumber>
    </recommendedName>
</protein>
<dbReference type="PROSITE" id="PS00118">
    <property type="entry name" value="PA2_HIS"/>
    <property type="match status" value="1"/>
</dbReference>
<keyword evidence="3" id="KW-1015">Disulfide bond</keyword>
<dbReference type="PANTHER" id="PTHR11716">
    <property type="entry name" value="PHOSPHOLIPASE A2 FAMILY MEMBER"/>
    <property type="match status" value="1"/>
</dbReference>
<sequence length="150" mass="16697">MLGLVLTLQKVRHRRNLIQFGDMIMCATNLGVIDGLRTYNGYGCYCGLGGGGIPLDDTDTCCQVHDACYNYGTSGCWWLKQYFVLYDYTKDNCGTDSAEINCKTVDQYGDDNDAACKAAICKCDSDAALCFARNRDSQDDKYEDYDKSLC</sequence>
<evidence type="ECO:0000256" key="2">
    <source>
        <dbReference type="ARBA" id="ARBA00022525"/>
    </source>
</evidence>